<reference evidence="1 2" key="1">
    <citation type="journal article" date="2019" name="Sci. Rep.">
        <title>Orb-weaving spider Araneus ventricosus genome elucidates the spidroin gene catalogue.</title>
        <authorList>
            <person name="Kono N."/>
            <person name="Nakamura H."/>
            <person name="Ohtoshi R."/>
            <person name="Moran D.A.P."/>
            <person name="Shinohara A."/>
            <person name="Yoshida Y."/>
            <person name="Fujiwara M."/>
            <person name="Mori M."/>
            <person name="Tomita M."/>
            <person name="Arakawa K."/>
        </authorList>
    </citation>
    <scope>NUCLEOTIDE SEQUENCE [LARGE SCALE GENOMIC DNA]</scope>
</reference>
<sequence>MRIFDVKRTDVVEKFGNPTSFVFHLAHSVIKLKYDPGEGERCSLTKAKATKWGRLNEALSEKRDRRPVLKAEGWIGSVEIGTEVPVVWFAWSLHECPTYIDGLKIETGWIDALQMGFTLHYDTPLTPEIKISGLQFGWVCVETLLNKKNILQTVLKHRRNTCENDKNNEK</sequence>
<evidence type="ECO:0000313" key="1">
    <source>
        <dbReference type="EMBL" id="GBM72952.1"/>
    </source>
</evidence>
<proteinExistence type="predicted"/>
<dbReference type="EMBL" id="BGPR01002410">
    <property type="protein sequence ID" value="GBM72952.1"/>
    <property type="molecule type" value="Genomic_DNA"/>
</dbReference>
<evidence type="ECO:0000313" key="2">
    <source>
        <dbReference type="Proteomes" id="UP000499080"/>
    </source>
</evidence>
<keyword evidence="2" id="KW-1185">Reference proteome</keyword>
<name>A0A4Y2I684_ARAVE</name>
<dbReference type="Proteomes" id="UP000499080">
    <property type="component" value="Unassembled WGS sequence"/>
</dbReference>
<organism evidence="1 2">
    <name type="scientific">Araneus ventricosus</name>
    <name type="common">Orbweaver spider</name>
    <name type="synonym">Epeira ventricosa</name>
    <dbReference type="NCBI Taxonomy" id="182803"/>
    <lineage>
        <taxon>Eukaryota</taxon>
        <taxon>Metazoa</taxon>
        <taxon>Ecdysozoa</taxon>
        <taxon>Arthropoda</taxon>
        <taxon>Chelicerata</taxon>
        <taxon>Arachnida</taxon>
        <taxon>Araneae</taxon>
        <taxon>Araneomorphae</taxon>
        <taxon>Entelegynae</taxon>
        <taxon>Araneoidea</taxon>
        <taxon>Araneidae</taxon>
        <taxon>Araneus</taxon>
    </lineage>
</organism>
<gene>
    <name evidence="1" type="ORF">AVEN_124132_1</name>
</gene>
<comment type="caution">
    <text evidence="1">The sequence shown here is derived from an EMBL/GenBank/DDBJ whole genome shotgun (WGS) entry which is preliminary data.</text>
</comment>
<dbReference type="AlphaFoldDB" id="A0A4Y2I684"/>
<protein>
    <submittedName>
        <fullName evidence="1">Uncharacterized protein</fullName>
    </submittedName>
</protein>
<accession>A0A4Y2I684</accession>